<name>A0A370FCA0_9BURK</name>
<evidence type="ECO:0000313" key="2">
    <source>
        <dbReference type="EMBL" id="RDI23347.1"/>
    </source>
</evidence>
<dbReference type="RefSeq" id="WP_114803420.1">
    <property type="nucleotide sequence ID" value="NZ_QQAV01000006.1"/>
</dbReference>
<proteinExistence type="predicted"/>
<gene>
    <name evidence="2" type="ORF">DFR41_10651</name>
</gene>
<feature type="compositionally biased region" description="Low complexity" evidence="1">
    <location>
        <begin position="69"/>
        <end position="81"/>
    </location>
</feature>
<protein>
    <submittedName>
        <fullName evidence="2">Uncharacterized protein</fullName>
    </submittedName>
</protein>
<dbReference type="OrthoDB" id="200318at2"/>
<dbReference type="Proteomes" id="UP000255265">
    <property type="component" value="Unassembled WGS sequence"/>
</dbReference>
<organism evidence="2 3">
    <name type="scientific">Pseudacidovorax intermedius</name>
    <dbReference type="NCBI Taxonomy" id="433924"/>
    <lineage>
        <taxon>Bacteria</taxon>
        <taxon>Pseudomonadati</taxon>
        <taxon>Pseudomonadota</taxon>
        <taxon>Betaproteobacteria</taxon>
        <taxon>Burkholderiales</taxon>
        <taxon>Comamonadaceae</taxon>
        <taxon>Pseudacidovorax</taxon>
    </lineage>
</organism>
<feature type="region of interest" description="Disordered" evidence="1">
    <location>
        <begin position="1"/>
        <end position="24"/>
    </location>
</feature>
<accession>A0A370FCA0</accession>
<comment type="caution">
    <text evidence="2">The sequence shown here is derived from an EMBL/GenBank/DDBJ whole genome shotgun (WGS) entry which is preliminary data.</text>
</comment>
<evidence type="ECO:0000313" key="3">
    <source>
        <dbReference type="Proteomes" id="UP000255265"/>
    </source>
</evidence>
<feature type="region of interest" description="Disordered" evidence="1">
    <location>
        <begin position="60"/>
        <end position="92"/>
    </location>
</feature>
<dbReference type="EMBL" id="QQAV01000006">
    <property type="protein sequence ID" value="RDI23347.1"/>
    <property type="molecule type" value="Genomic_DNA"/>
</dbReference>
<evidence type="ECO:0000256" key="1">
    <source>
        <dbReference type="SAM" id="MobiDB-lite"/>
    </source>
</evidence>
<dbReference type="AlphaFoldDB" id="A0A370FCA0"/>
<keyword evidence="3" id="KW-1185">Reference proteome</keyword>
<reference evidence="2 3" key="1">
    <citation type="submission" date="2018-07" db="EMBL/GenBank/DDBJ databases">
        <title>Genomic Encyclopedia of Type Strains, Phase IV (KMG-IV): sequencing the most valuable type-strain genomes for metagenomic binning, comparative biology and taxonomic classification.</title>
        <authorList>
            <person name="Goeker M."/>
        </authorList>
    </citation>
    <scope>NUCLEOTIDE SEQUENCE [LARGE SCALE GENOMIC DNA]</scope>
    <source>
        <strain evidence="2 3">DSM 21352</strain>
    </source>
</reference>
<sequence length="92" mass="9575">MQFAPGSGVYDADPLTRKLPNGRTENRVYSECRNARWSVDQLAPGAEVTVVARFKVETVPPPGAGAMAGGTVSTVSTTSTSAVLKPATPTKP</sequence>